<dbReference type="EMBL" id="LAVV01008324">
    <property type="protein sequence ID" value="KNZ53115.1"/>
    <property type="molecule type" value="Genomic_DNA"/>
</dbReference>
<dbReference type="STRING" id="27349.A0A0L6UZ10"/>
<dbReference type="VEuPathDB" id="FungiDB:VP01_333g11"/>
<proteinExistence type="predicted"/>
<gene>
    <name evidence="2" type="ORF">VP01_333g11</name>
</gene>
<dbReference type="Proteomes" id="UP000037035">
    <property type="component" value="Unassembled WGS sequence"/>
</dbReference>
<feature type="region of interest" description="Disordered" evidence="1">
    <location>
        <begin position="154"/>
        <end position="174"/>
    </location>
</feature>
<sequence length="321" mass="36036">MNIETRICETKGPQILFLTKMKELLTLANPTPAQKAQPNPMLLWKSYPMTMDQSSHSRHGKHFHVLVAPPWGFFGVKKLFVGGNKFCSWCNVIKDNTSELKIGPPRHGANIQRISNNWLTMASHTRCTCYDSQLDGRSSYAPLPCRGGDPGFTAAGGEAESDKSNSSTSDDDYKLNQGGSGGLFSEREMDYFCSTLKNVVLPSIVGCIPMVRSVCICHSAYCFRDLCQKHQRHQNSFKLMVNNGENFIATHGDCFKSVYEKYNQSSIKIFENLKLNPNHHYTLHVLEQLMIWGPMGGVAQWSGERFIGKLRGMETNKQLGE</sequence>
<evidence type="ECO:0000256" key="1">
    <source>
        <dbReference type="SAM" id="MobiDB-lite"/>
    </source>
</evidence>
<keyword evidence="3" id="KW-1185">Reference proteome</keyword>
<accession>A0A0L6UZ10</accession>
<dbReference type="AlphaFoldDB" id="A0A0L6UZ10"/>
<organism evidence="2 3">
    <name type="scientific">Puccinia sorghi</name>
    <dbReference type="NCBI Taxonomy" id="27349"/>
    <lineage>
        <taxon>Eukaryota</taxon>
        <taxon>Fungi</taxon>
        <taxon>Dikarya</taxon>
        <taxon>Basidiomycota</taxon>
        <taxon>Pucciniomycotina</taxon>
        <taxon>Pucciniomycetes</taxon>
        <taxon>Pucciniales</taxon>
        <taxon>Pucciniaceae</taxon>
        <taxon>Puccinia</taxon>
    </lineage>
</organism>
<protein>
    <submittedName>
        <fullName evidence="2">Uncharacterized protein</fullName>
    </submittedName>
</protein>
<evidence type="ECO:0000313" key="3">
    <source>
        <dbReference type="Proteomes" id="UP000037035"/>
    </source>
</evidence>
<comment type="caution">
    <text evidence="2">The sequence shown here is derived from an EMBL/GenBank/DDBJ whole genome shotgun (WGS) entry which is preliminary data.</text>
</comment>
<evidence type="ECO:0000313" key="2">
    <source>
        <dbReference type="EMBL" id="KNZ53115.1"/>
    </source>
</evidence>
<name>A0A0L6UZ10_9BASI</name>
<reference evidence="2 3" key="1">
    <citation type="submission" date="2015-08" db="EMBL/GenBank/DDBJ databases">
        <title>Next Generation Sequencing and Analysis of the Genome of Puccinia sorghi L Schw, the Causal Agent of Maize Common Rust.</title>
        <authorList>
            <person name="Rochi L."/>
            <person name="Burguener G."/>
            <person name="Darino M."/>
            <person name="Turjanski A."/>
            <person name="Kreff E."/>
            <person name="Dieguez M.J."/>
            <person name="Sacco F."/>
        </authorList>
    </citation>
    <scope>NUCLEOTIDE SEQUENCE [LARGE SCALE GENOMIC DNA]</scope>
    <source>
        <strain evidence="2 3">RO10H11247</strain>
    </source>
</reference>